<dbReference type="KEGG" id="sba:Sulba_1263"/>
<evidence type="ECO:0008006" key="3">
    <source>
        <dbReference type="Google" id="ProtNLM"/>
    </source>
</evidence>
<gene>
    <name evidence="1" type="ordered locus">Sulba_1263</name>
</gene>
<dbReference type="RefSeq" id="WP_014769435.1">
    <property type="nucleotide sequence ID" value="NC_018002.1"/>
</dbReference>
<reference evidence="1 2" key="1">
    <citation type="submission" date="2012-06" db="EMBL/GenBank/DDBJ databases">
        <title>Complete sequence of Sulfurospirillum barnesii SES-3.</title>
        <authorList>
            <consortium name="US DOE Joint Genome Institute"/>
            <person name="Lucas S."/>
            <person name="Han J."/>
            <person name="Lapidus A."/>
            <person name="Cheng J.-F."/>
            <person name="Goodwin L."/>
            <person name="Pitluck S."/>
            <person name="Peters L."/>
            <person name="Ovchinnikova G."/>
            <person name="Lu M."/>
            <person name="Detter J.C."/>
            <person name="Han C."/>
            <person name="Tapia R."/>
            <person name="Land M."/>
            <person name="Hauser L."/>
            <person name="Kyrpides N."/>
            <person name="Ivanova N."/>
            <person name="Pagani I."/>
            <person name="Stolz J."/>
            <person name="Arkin A."/>
            <person name="Dehal P."/>
            <person name="Oremland R."/>
            <person name="Saltikov C."/>
            <person name="Basu P."/>
            <person name="Hollibaugh J."/>
            <person name="Newman D."/>
            <person name="Stolyar S."/>
            <person name="Hazen T."/>
            <person name="Woyke T."/>
        </authorList>
    </citation>
    <scope>NUCLEOTIDE SEQUENCE [LARGE SCALE GENOMIC DNA]</scope>
    <source>
        <strain evidence="2">ATCC 700032 / DSM 10660 / SES-3</strain>
    </source>
</reference>
<name>I3XX83_SULBS</name>
<proteinExistence type="predicted"/>
<protein>
    <recommendedName>
        <fullName evidence="3">Ribbon-helix-helix protein, copG family</fullName>
    </recommendedName>
</protein>
<dbReference type="HOGENOM" id="CLU_2276015_0_0_7"/>
<dbReference type="OrthoDB" id="5365799at2"/>
<accession>I3XX83</accession>
<dbReference type="AlphaFoldDB" id="I3XX83"/>
<organism evidence="1 2">
    <name type="scientific">Sulfurospirillum barnesii (strain ATCC 700032 / DSM 10660 / SES-3)</name>
    <dbReference type="NCBI Taxonomy" id="760154"/>
    <lineage>
        <taxon>Bacteria</taxon>
        <taxon>Pseudomonadati</taxon>
        <taxon>Campylobacterota</taxon>
        <taxon>Epsilonproteobacteria</taxon>
        <taxon>Campylobacterales</taxon>
        <taxon>Sulfurospirillaceae</taxon>
        <taxon>Sulfurospirillum</taxon>
    </lineage>
</organism>
<dbReference type="STRING" id="760154.Sulba_1263"/>
<dbReference type="PATRIC" id="fig|760154.4.peg.1266"/>
<evidence type="ECO:0000313" key="2">
    <source>
        <dbReference type="Proteomes" id="UP000006176"/>
    </source>
</evidence>
<keyword evidence="2" id="KW-1185">Reference proteome</keyword>
<dbReference type="EMBL" id="CP003333">
    <property type="protein sequence ID" value="AFL68557.1"/>
    <property type="molecule type" value="Genomic_DNA"/>
</dbReference>
<evidence type="ECO:0000313" key="1">
    <source>
        <dbReference type="EMBL" id="AFL68557.1"/>
    </source>
</evidence>
<dbReference type="Proteomes" id="UP000006176">
    <property type="component" value="Chromosome"/>
</dbReference>
<sequence>MYDDNESDLHKISSNIHSLSKTLHEVKTLIKDKEEKLKVISKRDKKRRESLKIAQMKFVNVSTNIKAEEYTKLESRLKELKMSKSAYLKMLIESDLNIANKV</sequence>